<feature type="domain" description="VOC" evidence="1">
    <location>
        <begin position="10"/>
        <end position="123"/>
    </location>
</feature>
<dbReference type="AlphaFoldDB" id="A0A918NUB6"/>
<dbReference type="SUPFAM" id="SSF54593">
    <property type="entry name" value="Glyoxalase/Bleomycin resistance protein/Dihydroxybiphenyl dioxygenase"/>
    <property type="match status" value="1"/>
</dbReference>
<keyword evidence="3" id="KW-1185">Reference proteome</keyword>
<proteinExistence type="predicted"/>
<name>A0A918NUB6_9ACTN</name>
<dbReference type="Gene3D" id="3.10.180.10">
    <property type="entry name" value="2,3-Dihydroxybiphenyl 1,2-Dioxygenase, domain 1"/>
    <property type="match status" value="2"/>
</dbReference>
<dbReference type="PANTHER" id="PTHR33993:SF10">
    <property type="entry name" value="CONSERVED PROTEIN"/>
    <property type="match status" value="1"/>
</dbReference>
<dbReference type="RefSeq" id="WP_190193211.1">
    <property type="nucleotide sequence ID" value="NZ_BMVU01000035.1"/>
</dbReference>
<dbReference type="Pfam" id="PF18029">
    <property type="entry name" value="Glyoxalase_6"/>
    <property type="match status" value="1"/>
</dbReference>
<dbReference type="InterPro" id="IPR052164">
    <property type="entry name" value="Anthracycline_SecMetBiosynth"/>
</dbReference>
<sequence length="264" mass="27469">MLTTRSVTGAPNWLDVGTSDLAGATAFYRALFGWDFRPAGPGGDGYGMFRLADRTVAGGMQTTPEMGPPSWTVYFRTPEADATAKAAENAGGGVPVPPTDITDQGRMALLTDQAGAVFALWQPGLNQGLETVGTPGSLCWTELHTPDVARAAAFYAAVFGWQTSAVRFPGGVYTSVRPAGTEEDASFGGFVPLNGGPAGRDDRPYWLPYFAVTDADAAVAAAQERGGTVRTPVTDVTGVGRTAGLADPYGARFAVIEGVPQRQG</sequence>
<evidence type="ECO:0000313" key="2">
    <source>
        <dbReference type="EMBL" id="GGX96032.1"/>
    </source>
</evidence>
<dbReference type="PROSITE" id="PS51819">
    <property type="entry name" value="VOC"/>
    <property type="match status" value="2"/>
</dbReference>
<dbReference type="InterPro" id="IPR029068">
    <property type="entry name" value="Glyas_Bleomycin-R_OHBP_Dase"/>
</dbReference>
<dbReference type="InterPro" id="IPR037523">
    <property type="entry name" value="VOC_core"/>
</dbReference>
<reference evidence="2" key="2">
    <citation type="submission" date="2020-09" db="EMBL/GenBank/DDBJ databases">
        <authorList>
            <person name="Sun Q."/>
            <person name="Ohkuma M."/>
        </authorList>
    </citation>
    <scope>NUCLEOTIDE SEQUENCE</scope>
    <source>
        <strain evidence="2">JCM 4790</strain>
    </source>
</reference>
<dbReference type="CDD" id="cd07247">
    <property type="entry name" value="SgaA_N_like"/>
    <property type="match status" value="1"/>
</dbReference>
<dbReference type="EMBL" id="BMVU01000035">
    <property type="protein sequence ID" value="GGX96032.1"/>
    <property type="molecule type" value="Genomic_DNA"/>
</dbReference>
<comment type="caution">
    <text evidence="2">The sequence shown here is derived from an EMBL/GenBank/DDBJ whole genome shotgun (WGS) entry which is preliminary data.</text>
</comment>
<evidence type="ECO:0000313" key="3">
    <source>
        <dbReference type="Proteomes" id="UP000619244"/>
    </source>
</evidence>
<dbReference type="InterPro" id="IPR004360">
    <property type="entry name" value="Glyas_Fos-R_dOase_dom"/>
</dbReference>
<reference evidence="2" key="1">
    <citation type="journal article" date="2014" name="Int. J. Syst. Evol. Microbiol.">
        <title>Complete genome sequence of Corynebacterium casei LMG S-19264T (=DSM 44701T), isolated from a smear-ripened cheese.</title>
        <authorList>
            <consortium name="US DOE Joint Genome Institute (JGI-PGF)"/>
            <person name="Walter F."/>
            <person name="Albersmeier A."/>
            <person name="Kalinowski J."/>
            <person name="Ruckert C."/>
        </authorList>
    </citation>
    <scope>NUCLEOTIDE SEQUENCE</scope>
    <source>
        <strain evidence="2">JCM 4790</strain>
    </source>
</reference>
<protein>
    <submittedName>
        <fullName evidence="2">Hydroxylase</fullName>
    </submittedName>
</protein>
<dbReference type="InterPro" id="IPR041581">
    <property type="entry name" value="Glyoxalase_6"/>
</dbReference>
<organism evidence="2 3">
    <name type="scientific">Streptomyces minutiscleroticus</name>
    <dbReference type="NCBI Taxonomy" id="68238"/>
    <lineage>
        <taxon>Bacteria</taxon>
        <taxon>Bacillati</taxon>
        <taxon>Actinomycetota</taxon>
        <taxon>Actinomycetes</taxon>
        <taxon>Kitasatosporales</taxon>
        <taxon>Streptomycetaceae</taxon>
        <taxon>Streptomyces</taxon>
    </lineage>
</organism>
<dbReference type="Proteomes" id="UP000619244">
    <property type="component" value="Unassembled WGS sequence"/>
</dbReference>
<evidence type="ECO:0000259" key="1">
    <source>
        <dbReference type="PROSITE" id="PS51819"/>
    </source>
</evidence>
<feature type="domain" description="VOC" evidence="1">
    <location>
        <begin position="137"/>
        <end position="258"/>
    </location>
</feature>
<gene>
    <name evidence="2" type="ORF">GCM10010358_57310</name>
</gene>
<dbReference type="PANTHER" id="PTHR33993">
    <property type="entry name" value="GLYOXALASE-RELATED"/>
    <property type="match status" value="1"/>
</dbReference>
<dbReference type="Pfam" id="PF00903">
    <property type="entry name" value="Glyoxalase"/>
    <property type="match status" value="1"/>
</dbReference>
<accession>A0A918NUB6</accession>